<protein>
    <recommendedName>
        <fullName evidence="7">Reverse transcriptase RNase H-like domain-containing protein</fullName>
    </recommendedName>
</protein>
<dbReference type="InterPro" id="IPR032567">
    <property type="entry name" value="RTL1-rel"/>
</dbReference>
<evidence type="ECO:0000256" key="1">
    <source>
        <dbReference type="ARBA" id="ARBA00022679"/>
    </source>
</evidence>
<keyword evidence="2" id="KW-0548">Nucleotidyltransferase</keyword>
<evidence type="ECO:0000256" key="3">
    <source>
        <dbReference type="ARBA" id="ARBA00022722"/>
    </source>
</evidence>
<keyword evidence="6" id="KW-0695">RNA-directed DNA polymerase</keyword>
<keyword evidence="4" id="KW-0255">Endonuclease</keyword>
<dbReference type="GeneID" id="107930762"/>
<gene>
    <name evidence="9" type="primary">LOC107930762</name>
</gene>
<organism evidence="8 9">
    <name type="scientific">Gossypium hirsutum</name>
    <name type="common">Upland cotton</name>
    <name type="synonym">Gossypium mexicanum</name>
    <dbReference type="NCBI Taxonomy" id="3635"/>
    <lineage>
        <taxon>Eukaryota</taxon>
        <taxon>Viridiplantae</taxon>
        <taxon>Streptophyta</taxon>
        <taxon>Embryophyta</taxon>
        <taxon>Tracheophyta</taxon>
        <taxon>Spermatophyta</taxon>
        <taxon>Magnoliopsida</taxon>
        <taxon>eudicotyledons</taxon>
        <taxon>Gunneridae</taxon>
        <taxon>Pentapetalae</taxon>
        <taxon>rosids</taxon>
        <taxon>malvids</taxon>
        <taxon>Malvales</taxon>
        <taxon>Malvaceae</taxon>
        <taxon>Malvoideae</taxon>
        <taxon>Gossypium</taxon>
    </lineage>
</organism>
<evidence type="ECO:0000256" key="5">
    <source>
        <dbReference type="ARBA" id="ARBA00022801"/>
    </source>
</evidence>
<evidence type="ECO:0000313" key="8">
    <source>
        <dbReference type="Proteomes" id="UP000818029"/>
    </source>
</evidence>
<sequence length="444" mass="50601">MSPATFFLHSRSVKAETVSLNLLDEVKLSVQRAAVKVLCQPLMSLGAQPYHSTIVEYWLNATEHIMIDLNCTPTQKLRGAVSLLQDKAYQWWLTVEHGGQPEQGDRSVAKYEVEFLRLGKYARTLVASDYDKCVRFEEGLRSELRVLIAPQKEREAPSGQMLEEIKSVPLLLFNEASNRLVEYRVSLDCATKRVTLRPTENKEVVMVVERRDYFTNLLLGDIRTVREFPNVFLEELPGVPLDRNVEFGIDLLPSTASVSIAPYRMAPKELTELKAQLQEHLDRGFIQPNVSSWGAPEVAFLGHVVTAEGMRVDPNKIKAIVEWKQPKNMFELRSFFESGREFVVYSDALHVGLGCVLMQVGKVVAYVLQKMKTDEGNYPTHDLELAEAIFALKIWRHYLYCERFDAFCHKVMVDLRAMLARLSLVEDGGLLAELQVKPIWIEQI</sequence>
<evidence type="ECO:0000256" key="4">
    <source>
        <dbReference type="ARBA" id="ARBA00022759"/>
    </source>
</evidence>
<evidence type="ECO:0000256" key="2">
    <source>
        <dbReference type="ARBA" id="ARBA00022695"/>
    </source>
</evidence>
<dbReference type="InterPro" id="IPR043502">
    <property type="entry name" value="DNA/RNA_pol_sf"/>
</dbReference>
<evidence type="ECO:0000259" key="7">
    <source>
        <dbReference type="Pfam" id="PF17917"/>
    </source>
</evidence>
<accession>A0ABM2ZDH1</accession>
<dbReference type="PANTHER" id="PTHR15503">
    <property type="entry name" value="LDOC1 RELATED"/>
    <property type="match status" value="1"/>
</dbReference>
<keyword evidence="1" id="KW-0808">Transferase</keyword>
<reference evidence="8" key="1">
    <citation type="journal article" date="2020" name="Nat. Genet.">
        <title>Genomic diversifications of five Gossypium allopolyploid species and their impact on cotton improvement.</title>
        <authorList>
            <person name="Chen Z.J."/>
            <person name="Sreedasyam A."/>
            <person name="Ando A."/>
            <person name="Song Q."/>
            <person name="De Santiago L.M."/>
            <person name="Hulse-Kemp A.M."/>
            <person name="Ding M."/>
            <person name="Ye W."/>
            <person name="Kirkbride R.C."/>
            <person name="Jenkins J."/>
            <person name="Plott C."/>
            <person name="Lovell J."/>
            <person name="Lin Y.M."/>
            <person name="Vaughn R."/>
            <person name="Liu B."/>
            <person name="Simpson S."/>
            <person name="Scheffler B.E."/>
            <person name="Wen L."/>
            <person name="Saski C.A."/>
            <person name="Grover C.E."/>
            <person name="Hu G."/>
            <person name="Conover J.L."/>
            <person name="Carlson J.W."/>
            <person name="Shu S."/>
            <person name="Boston L.B."/>
            <person name="Williams M."/>
            <person name="Peterson D.G."/>
            <person name="McGee K."/>
            <person name="Jones D.C."/>
            <person name="Wendel J.F."/>
            <person name="Stelly D.M."/>
            <person name="Grimwood J."/>
            <person name="Schmutz J."/>
        </authorList>
    </citation>
    <scope>NUCLEOTIDE SEQUENCE [LARGE SCALE GENOMIC DNA]</scope>
    <source>
        <strain evidence="8">cv. TM-1</strain>
    </source>
</reference>
<keyword evidence="8" id="KW-1185">Reference proteome</keyword>
<evidence type="ECO:0000313" key="9">
    <source>
        <dbReference type="RefSeq" id="XP_040940668.1"/>
    </source>
</evidence>
<feature type="domain" description="Reverse transcriptase RNase H-like" evidence="7">
    <location>
        <begin position="340"/>
        <end position="407"/>
    </location>
</feature>
<proteinExistence type="predicted"/>
<keyword evidence="5" id="KW-0378">Hydrolase</keyword>
<dbReference type="PANTHER" id="PTHR15503:SF45">
    <property type="entry name" value="RNA-DIRECTED DNA POLYMERASE HOMOLOG"/>
    <property type="match status" value="1"/>
</dbReference>
<dbReference type="Gene3D" id="3.10.10.10">
    <property type="entry name" value="HIV Type 1 Reverse Transcriptase, subunit A, domain 1"/>
    <property type="match status" value="1"/>
</dbReference>
<name>A0ABM2ZDH1_GOSHI</name>
<reference evidence="9" key="2">
    <citation type="submission" date="2025-08" db="UniProtKB">
        <authorList>
            <consortium name="RefSeq"/>
        </authorList>
    </citation>
    <scope>IDENTIFICATION</scope>
</reference>
<keyword evidence="3" id="KW-0540">Nuclease</keyword>
<dbReference type="RefSeq" id="XP_040940668.1">
    <property type="nucleotide sequence ID" value="XM_041084734.1"/>
</dbReference>
<dbReference type="InterPro" id="IPR041373">
    <property type="entry name" value="RT_RNaseH"/>
</dbReference>
<dbReference type="SUPFAM" id="SSF56672">
    <property type="entry name" value="DNA/RNA polymerases"/>
    <property type="match status" value="1"/>
</dbReference>
<dbReference type="Pfam" id="PF17917">
    <property type="entry name" value="RT_RNaseH"/>
    <property type="match status" value="1"/>
</dbReference>
<evidence type="ECO:0000256" key="6">
    <source>
        <dbReference type="ARBA" id="ARBA00022918"/>
    </source>
</evidence>
<dbReference type="Proteomes" id="UP000818029">
    <property type="component" value="Chromosome A13"/>
</dbReference>